<protein>
    <submittedName>
        <fullName evidence="2">Uncharacterized protein</fullName>
    </submittedName>
</protein>
<name>A0A816GJ17_ADIRI</name>
<sequence>MYFKPGPLLNNASFVVNFQSYARAISVVIEKVVPIPGIVEVMPDNISKPALTYVEKNAGFSKILHITNPIPELIPINGIFLATFSIILSTSFSTIFITTFIIVFSIAIENVPSAAINEMFSFSTTDFSTAASRFGFTNVLPTLKIPINMTLVDNTITTTIPTTIRIVPMY</sequence>
<evidence type="ECO:0000256" key="1">
    <source>
        <dbReference type="SAM" id="Phobius"/>
    </source>
</evidence>
<dbReference type="AlphaFoldDB" id="A0A816GJ17"/>
<comment type="caution">
    <text evidence="2">The sequence shown here is derived from an EMBL/GenBank/DDBJ whole genome shotgun (WGS) entry which is preliminary data.</text>
</comment>
<dbReference type="EMBL" id="CAJNOR010013591">
    <property type="protein sequence ID" value="CAF1674144.1"/>
    <property type="molecule type" value="Genomic_DNA"/>
</dbReference>
<keyword evidence="1" id="KW-0472">Membrane</keyword>
<feature type="transmembrane region" description="Helical" evidence="1">
    <location>
        <begin position="79"/>
        <end position="108"/>
    </location>
</feature>
<organism evidence="2 3">
    <name type="scientific">Adineta ricciae</name>
    <name type="common">Rotifer</name>
    <dbReference type="NCBI Taxonomy" id="249248"/>
    <lineage>
        <taxon>Eukaryota</taxon>
        <taxon>Metazoa</taxon>
        <taxon>Spiralia</taxon>
        <taxon>Gnathifera</taxon>
        <taxon>Rotifera</taxon>
        <taxon>Eurotatoria</taxon>
        <taxon>Bdelloidea</taxon>
        <taxon>Adinetida</taxon>
        <taxon>Adinetidae</taxon>
        <taxon>Adineta</taxon>
    </lineage>
</organism>
<keyword evidence="3" id="KW-1185">Reference proteome</keyword>
<evidence type="ECO:0000313" key="3">
    <source>
        <dbReference type="Proteomes" id="UP000663828"/>
    </source>
</evidence>
<gene>
    <name evidence="2" type="ORF">XAT740_LOCUS59254</name>
</gene>
<evidence type="ECO:0000313" key="2">
    <source>
        <dbReference type="EMBL" id="CAF1674144.1"/>
    </source>
</evidence>
<accession>A0A816GJ17</accession>
<reference evidence="2" key="1">
    <citation type="submission" date="2021-02" db="EMBL/GenBank/DDBJ databases">
        <authorList>
            <person name="Nowell W R."/>
        </authorList>
    </citation>
    <scope>NUCLEOTIDE SEQUENCE</scope>
</reference>
<proteinExistence type="predicted"/>
<dbReference type="Proteomes" id="UP000663828">
    <property type="component" value="Unassembled WGS sequence"/>
</dbReference>
<keyword evidence="1" id="KW-1133">Transmembrane helix</keyword>
<keyword evidence="1" id="KW-0812">Transmembrane</keyword>